<dbReference type="VEuPathDB" id="VectorBase:LOC119174162"/>
<organism evidence="3 4">
    <name type="scientific">Rhipicephalus microplus</name>
    <name type="common">Cattle tick</name>
    <name type="synonym">Boophilus microplus</name>
    <dbReference type="NCBI Taxonomy" id="6941"/>
    <lineage>
        <taxon>Eukaryota</taxon>
        <taxon>Metazoa</taxon>
        <taxon>Ecdysozoa</taxon>
        <taxon>Arthropoda</taxon>
        <taxon>Chelicerata</taxon>
        <taxon>Arachnida</taxon>
        <taxon>Acari</taxon>
        <taxon>Parasitiformes</taxon>
        <taxon>Ixodida</taxon>
        <taxon>Ixodoidea</taxon>
        <taxon>Ixodidae</taxon>
        <taxon>Rhipicephalinae</taxon>
        <taxon>Rhipicephalus</taxon>
        <taxon>Boophilus</taxon>
    </lineage>
</organism>
<dbReference type="GO" id="GO:0002009">
    <property type="term" value="P:morphogenesis of an epithelium"/>
    <property type="evidence" value="ECO:0007669"/>
    <property type="project" value="TreeGrafter"/>
</dbReference>
<keyword evidence="4" id="KW-1185">Reference proteome</keyword>
<name>A0A9J6DEJ4_RHIMP</name>
<evidence type="ECO:0000313" key="3">
    <source>
        <dbReference type="EMBL" id="KAH8020326.1"/>
    </source>
</evidence>
<reference evidence="3" key="2">
    <citation type="submission" date="2021-09" db="EMBL/GenBank/DDBJ databases">
        <authorList>
            <person name="Jia N."/>
            <person name="Wang J."/>
            <person name="Shi W."/>
            <person name="Du L."/>
            <person name="Sun Y."/>
            <person name="Zhan W."/>
            <person name="Jiang J."/>
            <person name="Wang Q."/>
            <person name="Zhang B."/>
            <person name="Ji P."/>
            <person name="Sakyi L.B."/>
            <person name="Cui X."/>
            <person name="Yuan T."/>
            <person name="Jiang B."/>
            <person name="Yang W."/>
            <person name="Lam T.T.-Y."/>
            <person name="Chang Q."/>
            <person name="Ding S."/>
            <person name="Wang X."/>
            <person name="Zhu J."/>
            <person name="Ruan X."/>
            <person name="Zhao L."/>
            <person name="Wei J."/>
            <person name="Que T."/>
            <person name="Du C."/>
            <person name="Cheng J."/>
            <person name="Dai P."/>
            <person name="Han X."/>
            <person name="Huang E."/>
            <person name="Gao Y."/>
            <person name="Liu J."/>
            <person name="Shao H."/>
            <person name="Ye R."/>
            <person name="Li L."/>
            <person name="Wei W."/>
            <person name="Wang X."/>
            <person name="Wang C."/>
            <person name="Huo Q."/>
            <person name="Li W."/>
            <person name="Guo W."/>
            <person name="Chen H."/>
            <person name="Chen S."/>
            <person name="Zhou L."/>
            <person name="Zhou L."/>
            <person name="Ni X."/>
            <person name="Tian J."/>
            <person name="Zhou Y."/>
            <person name="Sheng Y."/>
            <person name="Liu T."/>
            <person name="Pan Y."/>
            <person name="Xia L."/>
            <person name="Li J."/>
            <person name="Zhao F."/>
            <person name="Cao W."/>
        </authorList>
    </citation>
    <scope>NUCLEOTIDE SEQUENCE</scope>
    <source>
        <strain evidence="3">Rmic-2018</strain>
        <tissue evidence="3">Larvae</tissue>
    </source>
</reference>
<evidence type="ECO:0000259" key="2">
    <source>
        <dbReference type="Pfam" id="PF05454"/>
    </source>
</evidence>
<dbReference type="GO" id="GO:0042383">
    <property type="term" value="C:sarcolemma"/>
    <property type="evidence" value="ECO:0007669"/>
    <property type="project" value="TreeGrafter"/>
</dbReference>
<comment type="caution">
    <text evidence="3">The sequence shown here is derived from an EMBL/GenBank/DDBJ whole genome shotgun (WGS) entry which is preliminary data.</text>
</comment>
<feature type="region of interest" description="Disordered" evidence="1">
    <location>
        <begin position="41"/>
        <end position="125"/>
    </location>
</feature>
<dbReference type="PANTHER" id="PTHR21559:SF21">
    <property type="entry name" value="DYSTROGLYCAN 1"/>
    <property type="match status" value="1"/>
</dbReference>
<dbReference type="Pfam" id="PF05454">
    <property type="entry name" value="DAG1"/>
    <property type="match status" value="1"/>
</dbReference>
<dbReference type="AlphaFoldDB" id="A0A9J6DEJ4"/>
<dbReference type="InterPro" id="IPR008465">
    <property type="entry name" value="DAG1_C"/>
</dbReference>
<dbReference type="GO" id="GO:0021675">
    <property type="term" value="P:nerve development"/>
    <property type="evidence" value="ECO:0007669"/>
    <property type="project" value="TreeGrafter"/>
</dbReference>
<gene>
    <name evidence="3" type="ORF">HPB51_000643</name>
</gene>
<feature type="domain" description="Dystroglycan C-terminal" evidence="2">
    <location>
        <begin position="2"/>
        <end position="125"/>
    </location>
</feature>
<dbReference type="GO" id="GO:0043236">
    <property type="term" value="F:laminin binding"/>
    <property type="evidence" value="ECO:0007669"/>
    <property type="project" value="TreeGrafter"/>
</dbReference>
<dbReference type="Proteomes" id="UP000821866">
    <property type="component" value="Chromosome 7"/>
</dbReference>
<dbReference type="GO" id="GO:0007411">
    <property type="term" value="P:axon guidance"/>
    <property type="evidence" value="ECO:0007669"/>
    <property type="project" value="TreeGrafter"/>
</dbReference>
<sequence length="125" mass="13773">MLLLAALIACLLYRKKRKGKLSMQDSSTFINKGIPIIFADELEDKPDPAKPPVIMKEERPPLPPPEYPRGATPQTGRRTITPRGADIADSAAPYQHPTPPFASGHADRRPKAAPTYRQPPPYVPP</sequence>
<dbReference type="PANTHER" id="PTHR21559">
    <property type="entry name" value="DYSTROGLYCAN-RELATED"/>
    <property type="match status" value="1"/>
</dbReference>
<protein>
    <recommendedName>
        <fullName evidence="2">Dystroglycan C-terminal domain-containing protein</fullName>
    </recommendedName>
</protein>
<dbReference type="GO" id="GO:0016011">
    <property type="term" value="C:dystroglycan complex"/>
    <property type="evidence" value="ECO:0007669"/>
    <property type="project" value="TreeGrafter"/>
</dbReference>
<proteinExistence type="predicted"/>
<accession>A0A9J6DEJ4</accession>
<evidence type="ECO:0000256" key="1">
    <source>
        <dbReference type="SAM" id="MobiDB-lite"/>
    </source>
</evidence>
<evidence type="ECO:0000313" key="4">
    <source>
        <dbReference type="Proteomes" id="UP000821866"/>
    </source>
</evidence>
<reference evidence="3" key="1">
    <citation type="journal article" date="2020" name="Cell">
        <title>Large-Scale Comparative Analyses of Tick Genomes Elucidate Their Genetic Diversity and Vector Capacities.</title>
        <authorList>
            <consortium name="Tick Genome and Microbiome Consortium (TIGMIC)"/>
            <person name="Jia N."/>
            <person name="Wang J."/>
            <person name="Shi W."/>
            <person name="Du L."/>
            <person name="Sun Y."/>
            <person name="Zhan W."/>
            <person name="Jiang J.F."/>
            <person name="Wang Q."/>
            <person name="Zhang B."/>
            <person name="Ji P."/>
            <person name="Bell-Sakyi L."/>
            <person name="Cui X.M."/>
            <person name="Yuan T.T."/>
            <person name="Jiang B.G."/>
            <person name="Yang W.F."/>
            <person name="Lam T.T."/>
            <person name="Chang Q.C."/>
            <person name="Ding S.J."/>
            <person name="Wang X.J."/>
            <person name="Zhu J.G."/>
            <person name="Ruan X.D."/>
            <person name="Zhao L."/>
            <person name="Wei J.T."/>
            <person name="Ye R.Z."/>
            <person name="Que T.C."/>
            <person name="Du C.H."/>
            <person name="Zhou Y.H."/>
            <person name="Cheng J.X."/>
            <person name="Dai P.F."/>
            <person name="Guo W.B."/>
            <person name="Han X.H."/>
            <person name="Huang E.J."/>
            <person name="Li L.F."/>
            <person name="Wei W."/>
            <person name="Gao Y.C."/>
            <person name="Liu J.Z."/>
            <person name="Shao H.Z."/>
            <person name="Wang X."/>
            <person name="Wang C.C."/>
            <person name="Yang T.C."/>
            <person name="Huo Q.B."/>
            <person name="Li W."/>
            <person name="Chen H.Y."/>
            <person name="Chen S.E."/>
            <person name="Zhou L.G."/>
            <person name="Ni X.B."/>
            <person name="Tian J.H."/>
            <person name="Sheng Y."/>
            <person name="Liu T."/>
            <person name="Pan Y.S."/>
            <person name="Xia L.Y."/>
            <person name="Li J."/>
            <person name="Zhao F."/>
            <person name="Cao W.C."/>
        </authorList>
    </citation>
    <scope>NUCLEOTIDE SEQUENCE</scope>
    <source>
        <strain evidence="3">Rmic-2018</strain>
    </source>
</reference>
<dbReference type="EMBL" id="JABSTU010000009">
    <property type="protein sequence ID" value="KAH8020326.1"/>
    <property type="molecule type" value="Genomic_DNA"/>
</dbReference>